<dbReference type="Proteomes" id="UP000290289">
    <property type="component" value="Chromosome 4"/>
</dbReference>
<organism evidence="1 2">
    <name type="scientific">Malus domestica</name>
    <name type="common">Apple</name>
    <name type="synonym">Pyrus malus</name>
    <dbReference type="NCBI Taxonomy" id="3750"/>
    <lineage>
        <taxon>Eukaryota</taxon>
        <taxon>Viridiplantae</taxon>
        <taxon>Streptophyta</taxon>
        <taxon>Embryophyta</taxon>
        <taxon>Tracheophyta</taxon>
        <taxon>Spermatophyta</taxon>
        <taxon>Magnoliopsida</taxon>
        <taxon>eudicotyledons</taxon>
        <taxon>Gunneridae</taxon>
        <taxon>Pentapetalae</taxon>
        <taxon>rosids</taxon>
        <taxon>fabids</taxon>
        <taxon>Rosales</taxon>
        <taxon>Rosaceae</taxon>
        <taxon>Amygdaloideae</taxon>
        <taxon>Maleae</taxon>
        <taxon>Malus</taxon>
    </lineage>
</organism>
<evidence type="ECO:0000313" key="2">
    <source>
        <dbReference type="Proteomes" id="UP000290289"/>
    </source>
</evidence>
<gene>
    <name evidence="1" type="ORF">DVH24_001584</name>
</gene>
<evidence type="ECO:0000313" key="1">
    <source>
        <dbReference type="EMBL" id="RXI01350.1"/>
    </source>
</evidence>
<accession>A0A498JZL8</accession>
<protein>
    <submittedName>
        <fullName evidence="1">Uncharacterized protein</fullName>
    </submittedName>
</protein>
<dbReference type="AlphaFoldDB" id="A0A498JZL8"/>
<name>A0A498JZL8_MALDO</name>
<sequence length="122" mass="13516">MSHPGLDFSVARYFLFWAPTTPSWNFSVGHPFWNCSRVNSLNFGVPMESKTSKLPKGLVLGKDENIHIRLIGSIPMDDSSSSSSSLLPLGMNQLNGNLQSGQEAKHFWVAISRDKASENHRA</sequence>
<proteinExistence type="predicted"/>
<comment type="caution">
    <text evidence="1">The sequence shown here is derived from an EMBL/GenBank/DDBJ whole genome shotgun (WGS) entry which is preliminary data.</text>
</comment>
<dbReference type="EMBL" id="RDQH01000330">
    <property type="protein sequence ID" value="RXI01350.1"/>
    <property type="molecule type" value="Genomic_DNA"/>
</dbReference>
<keyword evidence="2" id="KW-1185">Reference proteome</keyword>
<reference evidence="1 2" key="1">
    <citation type="submission" date="2018-10" db="EMBL/GenBank/DDBJ databases">
        <title>A high-quality apple genome assembly.</title>
        <authorList>
            <person name="Hu J."/>
        </authorList>
    </citation>
    <scope>NUCLEOTIDE SEQUENCE [LARGE SCALE GENOMIC DNA]</scope>
    <source>
        <strain evidence="2">cv. HFTH1</strain>
        <tissue evidence="1">Young leaf</tissue>
    </source>
</reference>